<name>A0A9D9DI84_9FIRM</name>
<keyword evidence="1" id="KW-0472">Membrane</keyword>
<proteinExistence type="predicted"/>
<sequence length="198" mass="21715">MASETKRISWAHAFFLIAGALLIVYYLLTEGIPSVSGGNFFESVVGVIEFVVGIFTLIVVIGFYCYYLFSPQEKIGAIKAIAPALIIFTLFGRYNMTLGSPEANSIISGLSEIAFVLIVLCGFTYIFLRKKILGTVFSYAALVYAVFIAISYFVIMIMNAIDGSFDVKFMFASICIFMAVALLGVGGLRSCRSKTWLD</sequence>
<reference evidence="2" key="1">
    <citation type="submission" date="2020-10" db="EMBL/GenBank/DDBJ databases">
        <authorList>
            <person name="Gilroy R."/>
        </authorList>
    </citation>
    <scope>NUCLEOTIDE SEQUENCE</scope>
    <source>
        <strain evidence="2">17113</strain>
    </source>
</reference>
<gene>
    <name evidence="2" type="ORF">IAC61_05080</name>
</gene>
<dbReference type="AlphaFoldDB" id="A0A9D9DI84"/>
<keyword evidence="1" id="KW-1133">Transmembrane helix</keyword>
<feature type="transmembrane region" description="Helical" evidence="1">
    <location>
        <begin position="76"/>
        <end position="94"/>
    </location>
</feature>
<reference evidence="2" key="2">
    <citation type="journal article" date="2021" name="PeerJ">
        <title>Extensive microbial diversity within the chicken gut microbiome revealed by metagenomics and culture.</title>
        <authorList>
            <person name="Gilroy R."/>
            <person name="Ravi A."/>
            <person name="Getino M."/>
            <person name="Pursley I."/>
            <person name="Horton D.L."/>
            <person name="Alikhan N.F."/>
            <person name="Baker D."/>
            <person name="Gharbi K."/>
            <person name="Hall N."/>
            <person name="Watson M."/>
            <person name="Adriaenssens E.M."/>
            <person name="Foster-Nyarko E."/>
            <person name="Jarju S."/>
            <person name="Secka A."/>
            <person name="Antonio M."/>
            <person name="Oren A."/>
            <person name="Chaudhuri R.R."/>
            <person name="La Ragione R."/>
            <person name="Hildebrand F."/>
            <person name="Pallen M.J."/>
        </authorList>
    </citation>
    <scope>NUCLEOTIDE SEQUENCE</scope>
    <source>
        <strain evidence="2">17113</strain>
    </source>
</reference>
<feature type="transmembrane region" description="Helical" evidence="1">
    <location>
        <begin position="9"/>
        <end position="28"/>
    </location>
</feature>
<comment type="caution">
    <text evidence="2">The sequence shown here is derived from an EMBL/GenBank/DDBJ whole genome shotgun (WGS) entry which is preliminary data.</text>
</comment>
<dbReference type="Proteomes" id="UP000823634">
    <property type="component" value="Unassembled WGS sequence"/>
</dbReference>
<protein>
    <submittedName>
        <fullName evidence="2">Uncharacterized protein</fullName>
    </submittedName>
</protein>
<keyword evidence="1" id="KW-0812">Transmembrane</keyword>
<organism evidence="2 3">
    <name type="scientific">Candidatus Alloenteromonas pullistercoris</name>
    <dbReference type="NCBI Taxonomy" id="2840785"/>
    <lineage>
        <taxon>Bacteria</taxon>
        <taxon>Bacillati</taxon>
        <taxon>Bacillota</taxon>
        <taxon>Bacillota incertae sedis</taxon>
        <taxon>Candidatus Alloenteromonas</taxon>
    </lineage>
</organism>
<evidence type="ECO:0000313" key="3">
    <source>
        <dbReference type="Proteomes" id="UP000823634"/>
    </source>
</evidence>
<feature type="transmembrane region" description="Helical" evidence="1">
    <location>
        <begin position="106"/>
        <end position="128"/>
    </location>
</feature>
<accession>A0A9D9DI84</accession>
<feature type="transmembrane region" description="Helical" evidence="1">
    <location>
        <begin position="167"/>
        <end position="188"/>
    </location>
</feature>
<dbReference type="EMBL" id="JADINA010000032">
    <property type="protein sequence ID" value="MBO8426670.1"/>
    <property type="molecule type" value="Genomic_DNA"/>
</dbReference>
<evidence type="ECO:0000313" key="2">
    <source>
        <dbReference type="EMBL" id="MBO8426670.1"/>
    </source>
</evidence>
<feature type="transmembrane region" description="Helical" evidence="1">
    <location>
        <begin position="48"/>
        <end position="69"/>
    </location>
</feature>
<evidence type="ECO:0000256" key="1">
    <source>
        <dbReference type="SAM" id="Phobius"/>
    </source>
</evidence>
<feature type="transmembrane region" description="Helical" evidence="1">
    <location>
        <begin position="140"/>
        <end position="161"/>
    </location>
</feature>